<feature type="repeat" description="RCC1" evidence="2">
    <location>
        <begin position="263"/>
        <end position="318"/>
    </location>
</feature>
<dbReference type="InterPro" id="IPR051210">
    <property type="entry name" value="Ub_ligase/GEF_domain"/>
</dbReference>
<dbReference type="InterPro" id="IPR009091">
    <property type="entry name" value="RCC1/BLIP-II"/>
</dbReference>
<evidence type="ECO:0000256" key="2">
    <source>
        <dbReference type="PROSITE-ProRule" id="PRU00235"/>
    </source>
</evidence>
<keyword evidence="5" id="KW-1185">Reference proteome</keyword>
<dbReference type="InterPro" id="IPR058923">
    <property type="entry name" value="RCC1-like_dom"/>
</dbReference>
<dbReference type="PANTHER" id="PTHR22870:SF466">
    <property type="entry name" value="ANKYRIN REPEAT-CONTAINING PROTEIN"/>
    <property type="match status" value="1"/>
</dbReference>
<dbReference type="PROSITE" id="PS00626">
    <property type="entry name" value="RCC1_2"/>
    <property type="match status" value="1"/>
</dbReference>
<reference evidence="4" key="2">
    <citation type="journal article" date="2021" name="Genome Biol. Evol.">
        <title>Developing a high-quality reference genome for a parasitic bivalve with doubly uniparental inheritance (Bivalvia: Unionida).</title>
        <authorList>
            <person name="Smith C.H."/>
        </authorList>
    </citation>
    <scope>NUCLEOTIDE SEQUENCE</scope>
    <source>
        <strain evidence="4">CHS0354</strain>
        <tissue evidence="4">Mantle</tissue>
    </source>
</reference>
<dbReference type="Gene3D" id="2.130.10.30">
    <property type="entry name" value="Regulator of chromosome condensation 1/beta-lactamase-inhibitor protein II"/>
    <property type="match status" value="2"/>
</dbReference>
<dbReference type="EMBL" id="JAEAOA010001138">
    <property type="protein sequence ID" value="KAK3611609.1"/>
    <property type="molecule type" value="Genomic_DNA"/>
</dbReference>
<protein>
    <recommendedName>
        <fullName evidence="3">RCC1-like domain-containing protein</fullName>
    </recommendedName>
</protein>
<dbReference type="Pfam" id="PF25390">
    <property type="entry name" value="WD40_RLD"/>
    <property type="match status" value="1"/>
</dbReference>
<comment type="caution">
    <text evidence="4">The sequence shown here is derived from an EMBL/GenBank/DDBJ whole genome shotgun (WGS) entry which is preliminary data.</text>
</comment>
<evidence type="ECO:0000313" key="5">
    <source>
        <dbReference type="Proteomes" id="UP001195483"/>
    </source>
</evidence>
<dbReference type="Proteomes" id="UP001195483">
    <property type="component" value="Unassembled WGS sequence"/>
</dbReference>
<dbReference type="PANTHER" id="PTHR22870">
    <property type="entry name" value="REGULATOR OF CHROMOSOME CONDENSATION"/>
    <property type="match status" value="1"/>
</dbReference>
<dbReference type="InterPro" id="IPR000408">
    <property type="entry name" value="Reg_chr_condens"/>
</dbReference>
<feature type="repeat" description="RCC1" evidence="2">
    <location>
        <begin position="319"/>
        <end position="371"/>
    </location>
</feature>
<accession>A0AAE0WEU3</accession>
<gene>
    <name evidence="4" type="ORF">CHS0354_018302</name>
</gene>
<dbReference type="SUPFAM" id="SSF50985">
    <property type="entry name" value="RCC1/BLIP-II"/>
    <property type="match status" value="1"/>
</dbReference>
<evidence type="ECO:0000256" key="1">
    <source>
        <dbReference type="ARBA" id="ARBA00022737"/>
    </source>
</evidence>
<name>A0AAE0WEU3_9BIVA</name>
<feature type="repeat" description="RCC1" evidence="2">
    <location>
        <begin position="153"/>
        <end position="205"/>
    </location>
</feature>
<organism evidence="4 5">
    <name type="scientific">Potamilus streckersoni</name>
    <dbReference type="NCBI Taxonomy" id="2493646"/>
    <lineage>
        <taxon>Eukaryota</taxon>
        <taxon>Metazoa</taxon>
        <taxon>Spiralia</taxon>
        <taxon>Lophotrochozoa</taxon>
        <taxon>Mollusca</taxon>
        <taxon>Bivalvia</taxon>
        <taxon>Autobranchia</taxon>
        <taxon>Heteroconchia</taxon>
        <taxon>Palaeoheterodonta</taxon>
        <taxon>Unionida</taxon>
        <taxon>Unionoidea</taxon>
        <taxon>Unionidae</taxon>
        <taxon>Ambleminae</taxon>
        <taxon>Lampsilini</taxon>
        <taxon>Potamilus</taxon>
    </lineage>
</organism>
<feature type="repeat" description="RCC1" evidence="2">
    <location>
        <begin position="372"/>
        <end position="423"/>
    </location>
</feature>
<sequence length="430" mass="46949">MPINGWDVRHVIVAYFLSNDNKVLVSLFVWPRMAGRAEWAGQQTDKHLSLWSWGANSYGQLGNGTKKDVLKPREITPFPIPDLPILITGGGGHTLILTDKHQIWLCGSNNKGQLGLGTTSDVVVPTLVTRLQDESVVVVTGGWDFSMAVTATGKLYSWGSNAFGQLGSTDRGKFSPLPACVPISFNYHITNVAAGMRHAVAVSDSGQVFTWGYGKRGQLGILIEGEIPDKLPTPHQVRLPEDVNQILDVVAGSYHTGVNTGAGVLYIWGCNKYGQITQDPGSVRCVPTPYQMDNSFFGDQPVTKLTSGWTHLLAVIKDGSIYSWGRADYGQLGRSHDQSHDWVPCKLESDPPIRPHALSCGSEHNLAISETGDLLSWGWNEHGICGTEDETNVYIPYQIQLPPGKQVKIIGCGAGHSFMMTDYIQPLDRL</sequence>
<feature type="repeat" description="RCC1" evidence="2">
    <location>
        <begin position="206"/>
        <end position="262"/>
    </location>
</feature>
<evidence type="ECO:0000313" key="4">
    <source>
        <dbReference type="EMBL" id="KAK3611609.1"/>
    </source>
</evidence>
<keyword evidence="1" id="KW-0677">Repeat</keyword>
<reference evidence="4" key="1">
    <citation type="journal article" date="2021" name="Genome Biol. Evol.">
        <title>A High-Quality Reference Genome for a Parasitic Bivalve with Doubly Uniparental Inheritance (Bivalvia: Unionida).</title>
        <authorList>
            <person name="Smith C.H."/>
        </authorList>
    </citation>
    <scope>NUCLEOTIDE SEQUENCE</scope>
    <source>
        <strain evidence="4">CHS0354</strain>
    </source>
</reference>
<dbReference type="AlphaFoldDB" id="A0AAE0WEU3"/>
<feature type="repeat" description="RCC1" evidence="2">
    <location>
        <begin position="48"/>
        <end position="100"/>
    </location>
</feature>
<evidence type="ECO:0000259" key="3">
    <source>
        <dbReference type="Pfam" id="PF25390"/>
    </source>
</evidence>
<reference evidence="4" key="3">
    <citation type="submission" date="2023-05" db="EMBL/GenBank/DDBJ databases">
        <authorList>
            <person name="Smith C.H."/>
        </authorList>
    </citation>
    <scope>NUCLEOTIDE SEQUENCE</scope>
    <source>
        <strain evidence="4">CHS0354</strain>
        <tissue evidence="4">Mantle</tissue>
    </source>
</reference>
<feature type="domain" description="RCC1-like" evidence="3">
    <location>
        <begin position="50"/>
        <end position="419"/>
    </location>
</feature>
<proteinExistence type="predicted"/>
<dbReference type="PROSITE" id="PS50012">
    <property type="entry name" value="RCC1_3"/>
    <property type="match status" value="7"/>
</dbReference>
<feature type="repeat" description="RCC1" evidence="2">
    <location>
        <begin position="101"/>
        <end position="152"/>
    </location>
</feature>
<dbReference type="PRINTS" id="PR00633">
    <property type="entry name" value="RCCNDNSATION"/>
</dbReference>